<evidence type="ECO:0000313" key="2">
    <source>
        <dbReference type="EMBL" id="OAD61969.1"/>
    </source>
</evidence>
<evidence type="ECO:0000313" key="3">
    <source>
        <dbReference type="Proteomes" id="UP000250275"/>
    </source>
</evidence>
<name>A0A310SR52_9HYME</name>
<dbReference type="AlphaFoldDB" id="A0A310SR52"/>
<proteinExistence type="predicted"/>
<feature type="compositionally biased region" description="Basic residues" evidence="1">
    <location>
        <begin position="428"/>
        <end position="440"/>
    </location>
</feature>
<feature type="compositionally biased region" description="Basic and acidic residues" evidence="1">
    <location>
        <begin position="64"/>
        <end position="79"/>
    </location>
</feature>
<organism evidence="2 3">
    <name type="scientific">Eufriesea mexicana</name>
    <dbReference type="NCBI Taxonomy" id="516756"/>
    <lineage>
        <taxon>Eukaryota</taxon>
        <taxon>Metazoa</taxon>
        <taxon>Ecdysozoa</taxon>
        <taxon>Arthropoda</taxon>
        <taxon>Hexapoda</taxon>
        <taxon>Insecta</taxon>
        <taxon>Pterygota</taxon>
        <taxon>Neoptera</taxon>
        <taxon>Endopterygota</taxon>
        <taxon>Hymenoptera</taxon>
        <taxon>Apocrita</taxon>
        <taxon>Aculeata</taxon>
        <taxon>Apoidea</taxon>
        <taxon>Anthophila</taxon>
        <taxon>Apidae</taxon>
        <taxon>Eufriesea</taxon>
    </lineage>
</organism>
<sequence length="507" mass="56386">MHAGWLSRAGFGVGSGERVANRATYGHGWTDRQQAGKERERERERERESEGWSERERKAKKAERRKETVEAGRTQPRVEGDQELLNTATAVGFIVGSIQRRPGVGVATVASLDVPVPHGDWPVVELPGGGSFAASPSVGVNERGRQALTLVRKERTRGKRKRRSAAARPVGKRRSTGLRWYDRYDASLTLVHGITIGWVSGGLRFRCFPRRTGVWSTSDRVSDASRLEFRDWVLGSSAGIIVRFGKNDFEEYEENASRQASVSLGNRCRGKTRGLEEAVAKQTVALTPNPVDFRVVISGRSRLSRFSVQRGHSETLILKNIRLKRRNEDARIGLTFPRLFPAGIGGSRGDRSTEVITSRRREQKRRRVDEVERKDSVQTGGATFGYARRQAGSGVPGPGGVMSCSEVMYQYYPYLYQRPPPPPPPHPTHPHTAPHTHPHTNPHAAHDSPTRSASFQSFSSATATHQYDRLEEKRGRGTVAPSDPSSPTSAEQHPPTRSNLKKEEKRS</sequence>
<feature type="region of interest" description="Disordered" evidence="1">
    <location>
        <begin position="419"/>
        <end position="507"/>
    </location>
</feature>
<keyword evidence="3" id="KW-1185">Reference proteome</keyword>
<feature type="compositionally biased region" description="Basic and acidic residues" evidence="1">
    <location>
        <begin position="466"/>
        <end position="475"/>
    </location>
</feature>
<feature type="compositionally biased region" description="Low complexity" evidence="1">
    <location>
        <begin position="450"/>
        <end position="464"/>
    </location>
</feature>
<feature type="compositionally biased region" description="Polar residues" evidence="1">
    <location>
        <begin position="483"/>
        <end position="498"/>
    </location>
</feature>
<protein>
    <submittedName>
        <fullName evidence="2">Uncharacterized protein</fullName>
    </submittedName>
</protein>
<reference evidence="2 3" key="1">
    <citation type="submission" date="2015-07" db="EMBL/GenBank/DDBJ databases">
        <title>The genome of Eufriesea mexicana.</title>
        <authorList>
            <person name="Pan H."/>
            <person name="Kapheim K."/>
        </authorList>
    </citation>
    <scope>NUCLEOTIDE SEQUENCE [LARGE SCALE GENOMIC DNA]</scope>
    <source>
        <strain evidence="2">0111107269</strain>
        <tissue evidence="2">Whole body</tissue>
    </source>
</reference>
<feature type="compositionally biased region" description="Basic and acidic residues" evidence="1">
    <location>
        <begin position="348"/>
        <end position="360"/>
    </location>
</feature>
<accession>A0A310SR52</accession>
<dbReference type="EMBL" id="KQ760085">
    <property type="protein sequence ID" value="OAD61969.1"/>
    <property type="molecule type" value="Genomic_DNA"/>
</dbReference>
<evidence type="ECO:0000256" key="1">
    <source>
        <dbReference type="SAM" id="MobiDB-lite"/>
    </source>
</evidence>
<feature type="region of interest" description="Disordered" evidence="1">
    <location>
        <begin position="345"/>
        <end position="397"/>
    </location>
</feature>
<gene>
    <name evidence="2" type="ORF">WN48_00023</name>
</gene>
<dbReference type="Proteomes" id="UP000250275">
    <property type="component" value="Unassembled WGS sequence"/>
</dbReference>
<feature type="region of interest" description="Disordered" evidence="1">
    <location>
        <begin position="1"/>
        <end position="79"/>
    </location>
</feature>
<feature type="compositionally biased region" description="Basic and acidic residues" evidence="1">
    <location>
        <begin position="34"/>
        <end position="57"/>
    </location>
</feature>
<feature type="compositionally biased region" description="Basic and acidic residues" evidence="1">
    <location>
        <begin position="367"/>
        <end position="376"/>
    </location>
</feature>